<protein>
    <recommendedName>
        <fullName evidence="1">DUF7812 domain-containing protein</fullName>
    </recommendedName>
</protein>
<gene>
    <name evidence="2" type="ORF">FH972_008142</name>
</gene>
<keyword evidence="3" id="KW-1185">Reference proteome</keyword>
<proteinExistence type="predicted"/>
<sequence length="754" mass="85784">MGTTRIKNNHSTPSKQSPFPPLRALISAIQSSEDLKPPLTKTIYSLLLHLSLNGAFYRSNPSPPEADFKDVHKLSDILFEELDRRFKLFFSDLHELSYSGTDIRTGVVEELTLLLRCCMVILRLLACGQNLLLEKGRVLLFIVKVLTSLDAIGDCESERRKRRRSCFSFEKSVSRECGDAGCTTSVAEDFAASLCFLEPSDPCRPFLCALLEVLADELLTSRSLREYLMLVDSTSSKNEALFTCHFSHGDIGSVLEVVSAHFVLSVSDEQAFDNFINSLVWQHDKGFRFPELSLTSAISLLLNPIILSAPKMFQAHVISLVSEAIGIGMSSKNLRPDLRLLDLYLTAFERSVILYTRHMSSLQMDGHPLGSKASANPCMLERSQPTFDSYIQQATRNKIDRVVSKSDDLWDSYLHNMFFGTKSDLVAGSLLYMKENQHVFDELCRDKILSILDCIILRAFSDDVSDTVLFKKGETSSQDIYLLASILKLLSSSLVQAIWCLRHSGNLGCLKTLENASSCKQYDFIVGIIRCFQQFNICLPVQRFLSDMMKVHTTRHKESKWMLLHFSGLLSLGFNSGLNFLVKSCMSMMMALMNLFAFEEGDLLVLRSLLATRLDEVQEPLVDQKSSRRVASRFQKIQALHLRSFHQIMENEQVQTSQNVSILNQMKESIDGTEEETVETCNGKIFLNCVLDDSRNSRNLSDYDDLADFIECKQGKDYNGWLKDRQRYRNWRSQKMAVLRWKKKIKTQKLIRKK</sequence>
<dbReference type="OrthoDB" id="1882119at2759"/>
<organism evidence="2 3">
    <name type="scientific">Carpinus fangiana</name>
    <dbReference type="NCBI Taxonomy" id="176857"/>
    <lineage>
        <taxon>Eukaryota</taxon>
        <taxon>Viridiplantae</taxon>
        <taxon>Streptophyta</taxon>
        <taxon>Embryophyta</taxon>
        <taxon>Tracheophyta</taxon>
        <taxon>Spermatophyta</taxon>
        <taxon>Magnoliopsida</taxon>
        <taxon>eudicotyledons</taxon>
        <taxon>Gunneridae</taxon>
        <taxon>Pentapetalae</taxon>
        <taxon>rosids</taxon>
        <taxon>fabids</taxon>
        <taxon>Fagales</taxon>
        <taxon>Betulaceae</taxon>
        <taxon>Carpinus</taxon>
    </lineage>
</organism>
<accession>A0A5N6R0I8</accession>
<dbReference type="PANTHER" id="PTHR36786">
    <property type="entry name" value="2-ISOPROPYLMALATE SYNTHASE"/>
    <property type="match status" value="1"/>
</dbReference>
<evidence type="ECO:0000259" key="1">
    <source>
        <dbReference type="Pfam" id="PF25104"/>
    </source>
</evidence>
<dbReference type="PANTHER" id="PTHR36786:SF1">
    <property type="entry name" value="2-ISOPROPYLMALATE SYNTHASE"/>
    <property type="match status" value="1"/>
</dbReference>
<dbReference type="Proteomes" id="UP000327013">
    <property type="component" value="Chromosome 3"/>
</dbReference>
<dbReference type="AlphaFoldDB" id="A0A5N6R0I8"/>
<evidence type="ECO:0000313" key="2">
    <source>
        <dbReference type="EMBL" id="KAE8022335.1"/>
    </source>
</evidence>
<evidence type="ECO:0000313" key="3">
    <source>
        <dbReference type="Proteomes" id="UP000327013"/>
    </source>
</evidence>
<name>A0A5N6R0I8_9ROSI</name>
<feature type="domain" description="DUF7812" evidence="1">
    <location>
        <begin position="113"/>
        <end position="605"/>
    </location>
</feature>
<dbReference type="InterPro" id="IPR056714">
    <property type="entry name" value="DUF7812"/>
</dbReference>
<dbReference type="EMBL" id="CM017323">
    <property type="protein sequence ID" value="KAE8022335.1"/>
    <property type="molecule type" value="Genomic_DNA"/>
</dbReference>
<reference evidence="2 3" key="1">
    <citation type="submission" date="2019-06" db="EMBL/GenBank/DDBJ databases">
        <title>A chromosomal-level reference genome of Carpinus fangiana (Coryloideae, Betulaceae).</title>
        <authorList>
            <person name="Yang X."/>
            <person name="Wang Z."/>
            <person name="Zhang L."/>
            <person name="Hao G."/>
            <person name="Liu J."/>
            <person name="Yang Y."/>
        </authorList>
    </citation>
    <scope>NUCLEOTIDE SEQUENCE [LARGE SCALE GENOMIC DNA]</scope>
    <source>
        <strain evidence="2">Cfa_2016G</strain>
        <tissue evidence="2">Leaf</tissue>
    </source>
</reference>
<dbReference type="Pfam" id="PF25104">
    <property type="entry name" value="DUF7812"/>
    <property type="match status" value="1"/>
</dbReference>